<proteinExistence type="predicted"/>
<name>A0A9W5F2N4_9HYPH</name>
<accession>A0A9W5F2N4</accession>
<gene>
    <name evidence="1" type="ORF">AGR2A_Cc120042</name>
</gene>
<keyword evidence="2" id="KW-1185">Reference proteome</keyword>
<evidence type="ECO:0000313" key="1">
    <source>
        <dbReference type="EMBL" id="CUW87429.1"/>
    </source>
</evidence>
<evidence type="ECO:0000313" key="2">
    <source>
        <dbReference type="Proteomes" id="UP000191933"/>
    </source>
</evidence>
<organism evidence="1 2">
    <name type="scientific">Agrobacterium genomosp. 2 str. CFBP 5494</name>
    <dbReference type="NCBI Taxonomy" id="1183436"/>
    <lineage>
        <taxon>Bacteria</taxon>
        <taxon>Pseudomonadati</taxon>
        <taxon>Pseudomonadota</taxon>
        <taxon>Alphaproteobacteria</taxon>
        <taxon>Hyphomicrobiales</taxon>
        <taxon>Rhizobiaceae</taxon>
        <taxon>Rhizobium/Agrobacterium group</taxon>
        <taxon>Agrobacterium</taxon>
        <taxon>Agrobacterium tumefaciens complex</taxon>
    </lineage>
</organism>
<dbReference type="EMBL" id="FBVY01000004">
    <property type="protein sequence ID" value="CUW87429.1"/>
    <property type="molecule type" value="Genomic_DNA"/>
</dbReference>
<protein>
    <submittedName>
        <fullName evidence="1">Uncharacterized protein</fullName>
    </submittedName>
</protein>
<sequence>MMGAWQPPKPPLGGRGSQLTQMTTFAAGDTNNSGRNQMELQIDVEEQPYTALYHLTDSEIVTAFRDAEALLAHHGIDRDATAAALSLSPTTLVAYSRGVSTAAHRRIPAATLDRIRDLAVDAYWREAAWPYRCEIGGDAAHLTPIYTAHDDIGLVRDRHPHPLRMREVADKMGGSVRVTWCADPRVTEVPPLDAMAALRSRWRRGAWQIGTAFDDQEDANSLLCEIADCDRYSLWLFSTEYRPWQIQVTTSQVERLEAAVGDIERGEDIQPWESATARAMAELEDF</sequence>
<reference evidence="1 2" key="1">
    <citation type="submission" date="2016-01" db="EMBL/GenBank/DDBJ databases">
        <authorList>
            <person name="Regsiter A."/>
            <person name="william w."/>
        </authorList>
    </citation>
    <scope>NUCLEOTIDE SEQUENCE [LARGE SCALE GENOMIC DNA]</scope>
    <source>
        <strain evidence="1 2">CFBP 5494</strain>
    </source>
</reference>
<dbReference type="Proteomes" id="UP000191933">
    <property type="component" value="Unassembled WGS sequence"/>
</dbReference>
<dbReference type="AlphaFoldDB" id="A0A9W5F2N4"/>
<comment type="caution">
    <text evidence="1">The sequence shown here is derived from an EMBL/GenBank/DDBJ whole genome shotgun (WGS) entry which is preliminary data.</text>
</comment>